<proteinExistence type="predicted"/>
<name>A0A5Q0M1T9_VARPD</name>
<accession>A0A5Q0M1T9</accession>
<evidence type="ECO:0000313" key="1">
    <source>
        <dbReference type="EMBL" id="QFZ82534.1"/>
    </source>
</evidence>
<dbReference type="RefSeq" id="WP_153281368.1">
    <property type="nucleotide sequence ID" value="NZ_CP045644.1"/>
</dbReference>
<sequence>MEILTLVALIAAGFYILKSKEQRQRIALLGRHLGRYQIEKLMESLTQGYLRCLGEDDAERRQQIWHLLDSTEEKLAAQFETFAADLAREPEADTRVSRLPVALPFATTLFPSASFDLREALRIHARGIAGVAKNTAGRSPKSKAFTMSAELFLMQHTCHWFCKSKAVASARMLARHQTSYEQLLDAVSPETREAYRALVGQ</sequence>
<dbReference type="EMBL" id="CP045644">
    <property type="protein sequence ID" value="QFZ82534.1"/>
    <property type="molecule type" value="Genomic_DNA"/>
</dbReference>
<dbReference type="Proteomes" id="UP000326780">
    <property type="component" value="Chromosome"/>
</dbReference>
<dbReference type="AlphaFoldDB" id="A0A5Q0M1T9"/>
<gene>
    <name evidence="1" type="ORF">GFK26_07060</name>
</gene>
<reference evidence="1 2" key="1">
    <citation type="submission" date="2019-10" db="EMBL/GenBank/DDBJ databases">
        <title>Complete genome sequence of Variovorax paradoxus 5C-2.</title>
        <authorList>
            <person name="Gogoleva N.E."/>
            <person name="Balkin A.S."/>
        </authorList>
    </citation>
    <scope>NUCLEOTIDE SEQUENCE [LARGE SCALE GENOMIC DNA]</scope>
    <source>
        <strain evidence="1 2">5C-2</strain>
    </source>
</reference>
<organism evidence="1 2">
    <name type="scientific">Variovorax paradoxus</name>
    <dbReference type="NCBI Taxonomy" id="34073"/>
    <lineage>
        <taxon>Bacteria</taxon>
        <taxon>Pseudomonadati</taxon>
        <taxon>Pseudomonadota</taxon>
        <taxon>Betaproteobacteria</taxon>
        <taxon>Burkholderiales</taxon>
        <taxon>Comamonadaceae</taxon>
        <taxon>Variovorax</taxon>
    </lineage>
</organism>
<protein>
    <submittedName>
        <fullName evidence="1">Uncharacterized protein</fullName>
    </submittedName>
</protein>
<evidence type="ECO:0000313" key="2">
    <source>
        <dbReference type="Proteomes" id="UP000326780"/>
    </source>
</evidence>